<dbReference type="InterPro" id="IPR001647">
    <property type="entry name" value="HTH_TetR"/>
</dbReference>
<keyword evidence="4 7" id="KW-0238">DNA-binding</keyword>
<evidence type="ECO:0000256" key="8">
    <source>
        <dbReference type="PROSITE-ProRule" id="PRU00335"/>
    </source>
</evidence>
<dbReference type="PROSITE" id="PS50977">
    <property type="entry name" value="HTH_TETR_2"/>
    <property type="match status" value="1"/>
</dbReference>
<evidence type="ECO:0000256" key="4">
    <source>
        <dbReference type="ARBA" id="ARBA00023125"/>
    </source>
</evidence>
<dbReference type="AlphaFoldDB" id="A0A6L5YWI0"/>
<evidence type="ECO:0000256" key="6">
    <source>
        <dbReference type="ARBA" id="ARBA00024936"/>
    </source>
</evidence>
<evidence type="ECO:0000313" key="11">
    <source>
        <dbReference type="Proteomes" id="UP000474957"/>
    </source>
</evidence>
<keyword evidence="2 7" id="KW-0678">Repressor</keyword>
<name>A0A6L5YWI0_9RHOB</name>
<dbReference type="HAMAP" id="MF_00768">
    <property type="entry name" value="HTH_type_BetI"/>
    <property type="match status" value="1"/>
</dbReference>
<dbReference type="EMBL" id="WIND01000002">
    <property type="protein sequence ID" value="MSU88733.1"/>
    <property type="molecule type" value="Genomic_DNA"/>
</dbReference>
<evidence type="ECO:0000256" key="3">
    <source>
        <dbReference type="ARBA" id="ARBA00023015"/>
    </source>
</evidence>
<evidence type="ECO:0000256" key="2">
    <source>
        <dbReference type="ARBA" id="ARBA00022491"/>
    </source>
</evidence>
<dbReference type="InterPro" id="IPR017757">
    <property type="entry name" value="Tscrpt_rep_BetI"/>
</dbReference>
<dbReference type="PANTHER" id="PTHR30055:SF234">
    <property type="entry name" value="HTH-TYPE TRANSCRIPTIONAL REGULATOR BETI"/>
    <property type="match status" value="1"/>
</dbReference>
<accession>A0A6L5YWI0</accession>
<protein>
    <recommendedName>
        <fullName evidence="7">HTH-type transcriptional regulator BetI</fullName>
    </recommendedName>
</protein>
<dbReference type="InterPro" id="IPR036271">
    <property type="entry name" value="Tet_transcr_reg_TetR-rel_C_sf"/>
</dbReference>
<dbReference type="NCBIfam" id="NF001978">
    <property type="entry name" value="PRK00767.1"/>
    <property type="match status" value="1"/>
</dbReference>
<dbReference type="Gene3D" id="1.10.357.10">
    <property type="entry name" value="Tetracycline Repressor, domain 2"/>
    <property type="match status" value="1"/>
</dbReference>
<dbReference type="GO" id="GO:0000976">
    <property type="term" value="F:transcription cis-regulatory region binding"/>
    <property type="evidence" value="ECO:0007669"/>
    <property type="project" value="TreeGrafter"/>
</dbReference>
<feature type="domain" description="HTH tetR-type" evidence="9">
    <location>
        <begin position="8"/>
        <end position="68"/>
    </location>
</feature>
<keyword evidence="5 7" id="KW-0804">Transcription</keyword>
<sequence length="191" mass="20654">MPRQAIPARRRAALVDATICEIGDAGTLDITVARIARRAGVSSALAHHYFGSKEQLFLAAMRHILGLYGAQVRQALATAAGPQARLRAVVAASFGPSNFHPDVVAAWLNFYVLAQTSAPIRRLLHVYHRRLRSNLVHDLRRLMPARDAAAAADGIAALIDGLYLRRALGADTADPGTLVADHLDRLLRGCR</sequence>
<dbReference type="SUPFAM" id="SSF46689">
    <property type="entry name" value="Homeodomain-like"/>
    <property type="match status" value="1"/>
</dbReference>
<dbReference type="GO" id="GO:0003700">
    <property type="term" value="F:DNA-binding transcription factor activity"/>
    <property type="evidence" value="ECO:0007669"/>
    <property type="project" value="UniProtKB-UniRule"/>
</dbReference>
<dbReference type="InterPro" id="IPR050109">
    <property type="entry name" value="HTH-type_TetR-like_transc_reg"/>
</dbReference>
<dbReference type="RefSeq" id="WP_154445059.1">
    <property type="nucleotide sequence ID" value="NZ_WIND01000002.1"/>
</dbReference>
<evidence type="ECO:0000256" key="7">
    <source>
        <dbReference type="HAMAP-Rule" id="MF_00768"/>
    </source>
</evidence>
<dbReference type="Pfam" id="PF13977">
    <property type="entry name" value="TetR_C_6"/>
    <property type="match status" value="1"/>
</dbReference>
<dbReference type="GO" id="GO:0045892">
    <property type="term" value="P:negative regulation of DNA-templated transcription"/>
    <property type="evidence" value="ECO:0007669"/>
    <property type="project" value="UniProtKB-UniRule"/>
</dbReference>
<evidence type="ECO:0000313" key="10">
    <source>
        <dbReference type="EMBL" id="MSU88733.1"/>
    </source>
</evidence>
<comment type="caution">
    <text evidence="10">The sequence shown here is derived from an EMBL/GenBank/DDBJ whole genome shotgun (WGS) entry which is preliminary data.</text>
</comment>
<dbReference type="UniPathway" id="UPA00529"/>
<dbReference type="Pfam" id="PF00440">
    <property type="entry name" value="TetR_N"/>
    <property type="match status" value="1"/>
</dbReference>
<dbReference type="NCBIfam" id="TIGR03384">
    <property type="entry name" value="betaine_BetI"/>
    <property type="match status" value="1"/>
</dbReference>
<gene>
    <name evidence="7 10" type="primary">betI</name>
    <name evidence="10" type="ORF">GE300_03745</name>
</gene>
<evidence type="ECO:0000256" key="1">
    <source>
        <dbReference type="ARBA" id="ARBA00004719"/>
    </source>
</evidence>
<comment type="function">
    <text evidence="7">Repressor involved in choline regulation of the bet genes.</text>
</comment>
<keyword evidence="3 7" id="KW-0805">Transcription regulation</keyword>
<organism evidence="10 11">
    <name type="scientific">Halovulum marinum</name>
    <dbReference type="NCBI Taxonomy" id="2662447"/>
    <lineage>
        <taxon>Bacteria</taxon>
        <taxon>Pseudomonadati</taxon>
        <taxon>Pseudomonadota</taxon>
        <taxon>Alphaproteobacteria</taxon>
        <taxon>Rhodobacterales</taxon>
        <taxon>Paracoccaceae</taxon>
        <taxon>Halovulum</taxon>
    </lineage>
</organism>
<evidence type="ECO:0000256" key="5">
    <source>
        <dbReference type="ARBA" id="ARBA00023163"/>
    </source>
</evidence>
<feature type="DNA-binding region" description="H-T-H motif" evidence="7 8">
    <location>
        <begin position="31"/>
        <end position="50"/>
    </location>
</feature>
<keyword evidence="11" id="KW-1185">Reference proteome</keyword>
<comment type="function">
    <text evidence="6">Repressor involved in the biosynthesis of the osmoprotectant glycine betaine. It represses transcription of the choline transporter BetT and the genes of BetAB involved in the synthesis of glycine betaine.</text>
</comment>
<proteinExistence type="inferred from homology"/>
<evidence type="ECO:0000259" key="9">
    <source>
        <dbReference type="PROSITE" id="PS50977"/>
    </source>
</evidence>
<dbReference type="InterPro" id="IPR039538">
    <property type="entry name" value="BetI_C"/>
</dbReference>
<dbReference type="GO" id="GO:0019285">
    <property type="term" value="P:glycine betaine biosynthetic process from choline"/>
    <property type="evidence" value="ECO:0007669"/>
    <property type="project" value="UniProtKB-UniRule"/>
</dbReference>
<dbReference type="Proteomes" id="UP000474957">
    <property type="component" value="Unassembled WGS sequence"/>
</dbReference>
<reference evidence="10 11" key="1">
    <citation type="submission" date="2019-10" db="EMBL/GenBank/DDBJ databases">
        <title>Cognatihalovulum marinum gen. nov. sp. nov., a new member of the family Rhodobacteraceae isolated from deep seawater of the Northwest Indian Ocean.</title>
        <authorList>
            <person name="Ruan C."/>
            <person name="Wang J."/>
            <person name="Zheng X."/>
            <person name="Song L."/>
            <person name="Zhu Y."/>
            <person name="Huang Y."/>
            <person name="Lu Z."/>
            <person name="Du W."/>
            <person name="Huang L."/>
            <person name="Dai X."/>
        </authorList>
    </citation>
    <scope>NUCLEOTIDE SEQUENCE [LARGE SCALE GENOMIC DNA]</scope>
    <source>
        <strain evidence="10 11">2CG4</strain>
    </source>
</reference>
<comment type="pathway">
    <text evidence="1 7">Amine and polyamine biosynthesis; betaine biosynthesis via choline pathway [regulation].</text>
</comment>
<dbReference type="InterPro" id="IPR009057">
    <property type="entry name" value="Homeodomain-like_sf"/>
</dbReference>
<dbReference type="SUPFAM" id="SSF48498">
    <property type="entry name" value="Tetracyclin repressor-like, C-terminal domain"/>
    <property type="match status" value="1"/>
</dbReference>
<dbReference type="PANTHER" id="PTHR30055">
    <property type="entry name" value="HTH-TYPE TRANSCRIPTIONAL REGULATOR RUTR"/>
    <property type="match status" value="1"/>
</dbReference>